<reference evidence="11 12" key="1">
    <citation type="submission" date="2017-02" db="EMBL/GenBank/DDBJ databases">
        <title>Draft genome of Saccharomonospora sp. 154.</title>
        <authorList>
            <person name="Alonso-Carmona G.S."/>
            <person name="De La Haba R."/>
            <person name="Vera-Gargallo B."/>
            <person name="Sandoval-Trujillo A.H."/>
            <person name="Ramirez-Duran N."/>
            <person name="Ventosa A."/>
        </authorList>
    </citation>
    <scope>NUCLEOTIDE SEQUENCE [LARGE SCALE GENOMIC DNA]</scope>
    <source>
        <strain evidence="11 12">LRS4.154</strain>
    </source>
</reference>
<evidence type="ECO:0000313" key="12">
    <source>
        <dbReference type="Proteomes" id="UP000192591"/>
    </source>
</evidence>
<keyword evidence="5 11" id="KW-0418">Kinase</keyword>
<dbReference type="PANTHER" id="PTHR43289:SF6">
    <property type="entry name" value="SERINE_THREONINE-PROTEIN KINASE NEKL-3"/>
    <property type="match status" value="1"/>
</dbReference>
<evidence type="ECO:0000256" key="9">
    <source>
        <dbReference type="SAM" id="Phobius"/>
    </source>
</evidence>
<evidence type="ECO:0000256" key="5">
    <source>
        <dbReference type="ARBA" id="ARBA00022777"/>
    </source>
</evidence>
<keyword evidence="9" id="KW-0812">Transmembrane</keyword>
<keyword evidence="6 7" id="KW-0067">ATP-binding</keyword>
<dbReference type="SUPFAM" id="SSF56112">
    <property type="entry name" value="Protein kinase-like (PK-like)"/>
    <property type="match status" value="1"/>
</dbReference>
<dbReference type="PROSITE" id="PS00108">
    <property type="entry name" value="PROTEIN_KINASE_ST"/>
    <property type="match status" value="1"/>
</dbReference>
<name>A0A1V8ZXK4_SACPI</name>
<dbReference type="SMART" id="SM00220">
    <property type="entry name" value="S_TKc"/>
    <property type="match status" value="1"/>
</dbReference>
<evidence type="ECO:0000256" key="2">
    <source>
        <dbReference type="ARBA" id="ARBA00022527"/>
    </source>
</evidence>
<dbReference type="InterPro" id="IPR000719">
    <property type="entry name" value="Prot_kinase_dom"/>
</dbReference>
<dbReference type="InterPro" id="IPR011009">
    <property type="entry name" value="Kinase-like_dom_sf"/>
</dbReference>
<dbReference type="GO" id="GO:0005524">
    <property type="term" value="F:ATP binding"/>
    <property type="evidence" value="ECO:0007669"/>
    <property type="project" value="UniProtKB-UniRule"/>
</dbReference>
<comment type="caution">
    <text evidence="11">The sequence shown here is derived from an EMBL/GenBank/DDBJ whole genome shotgun (WGS) entry which is preliminary data.</text>
</comment>
<keyword evidence="3" id="KW-0808">Transferase</keyword>
<dbReference type="EC" id="2.7.11.1" evidence="1"/>
<protein>
    <recommendedName>
        <fullName evidence="1">non-specific serine/threonine protein kinase</fullName>
        <ecNumber evidence="1">2.7.11.1</ecNumber>
    </recommendedName>
</protein>
<dbReference type="CDD" id="cd14014">
    <property type="entry name" value="STKc_PknB_like"/>
    <property type="match status" value="1"/>
</dbReference>
<evidence type="ECO:0000256" key="8">
    <source>
        <dbReference type="SAM" id="MobiDB-lite"/>
    </source>
</evidence>
<evidence type="ECO:0000313" key="11">
    <source>
        <dbReference type="EMBL" id="OQO89635.1"/>
    </source>
</evidence>
<dbReference type="Proteomes" id="UP000192591">
    <property type="component" value="Unassembled WGS sequence"/>
</dbReference>
<feature type="region of interest" description="Disordered" evidence="8">
    <location>
        <begin position="474"/>
        <end position="526"/>
    </location>
</feature>
<dbReference type="PANTHER" id="PTHR43289">
    <property type="entry name" value="MITOGEN-ACTIVATED PROTEIN KINASE KINASE KINASE 20-RELATED"/>
    <property type="match status" value="1"/>
</dbReference>
<organism evidence="11 12">
    <name type="scientific">Saccharomonospora piscinae</name>
    <dbReference type="NCBI Taxonomy" id="687388"/>
    <lineage>
        <taxon>Bacteria</taxon>
        <taxon>Bacillati</taxon>
        <taxon>Actinomycetota</taxon>
        <taxon>Actinomycetes</taxon>
        <taxon>Pseudonocardiales</taxon>
        <taxon>Pseudonocardiaceae</taxon>
        <taxon>Saccharomonospora</taxon>
    </lineage>
</organism>
<evidence type="ECO:0000256" key="7">
    <source>
        <dbReference type="PROSITE-ProRule" id="PRU10141"/>
    </source>
</evidence>
<keyword evidence="9" id="KW-0472">Membrane</keyword>
<keyword evidence="2 11" id="KW-0723">Serine/threonine-protein kinase</keyword>
<dbReference type="EMBL" id="MWIH01000009">
    <property type="protein sequence ID" value="OQO89635.1"/>
    <property type="molecule type" value="Genomic_DNA"/>
</dbReference>
<dbReference type="GO" id="GO:0004674">
    <property type="term" value="F:protein serine/threonine kinase activity"/>
    <property type="evidence" value="ECO:0007669"/>
    <property type="project" value="UniProtKB-KW"/>
</dbReference>
<feature type="compositionally biased region" description="Basic and acidic residues" evidence="8">
    <location>
        <begin position="485"/>
        <end position="526"/>
    </location>
</feature>
<gene>
    <name evidence="11" type="ORF">B1813_22250</name>
</gene>
<evidence type="ECO:0000256" key="1">
    <source>
        <dbReference type="ARBA" id="ARBA00012513"/>
    </source>
</evidence>
<dbReference type="Gene3D" id="3.30.200.20">
    <property type="entry name" value="Phosphorylase Kinase, domain 1"/>
    <property type="match status" value="1"/>
</dbReference>
<dbReference type="InterPro" id="IPR008271">
    <property type="entry name" value="Ser/Thr_kinase_AS"/>
</dbReference>
<evidence type="ECO:0000256" key="4">
    <source>
        <dbReference type="ARBA" id="ARBA00022741"/>
    </source>
</evidence>
<dbReference type="InterPro" id="IPR017441">
    <property type="entry name" value="Protein_kinase_ATP_BS"/>
</dbReference>
<keyword evidence="4 7" id="KW-0547">Nucleotide-binding</keyword>
<feature type="binding site" evidence="7">
    <location>
        <position position="43"/>
    </location>
    <ligand>
        <name>ATP</name>
        <dbReference type="ChEBI" id="CHEBI:30616"/>
    </ligand>
</feature>
<evidence type="ECO:0000256" key="3">
    <source>
        <dbReference type="ARBA" id="ARBA00022679"/>
    </source>
</evidence>
<dbReference type="AlphaFoldDB" id="A0A1V8ZXK4"/>
<dbReference type="Pfam" id="PF00069">
    <property type="entry name" value="Pkinase"/>
    <property type="match status" value="1"/>
</dbReference>
<feature type="domain" description="Protein kinase" evidence="10">
    <location>
        <begin position="14"/>
        <end position="285"/>
    </location>
</feature>
<proteinExistence type="predicted"/>
<accession>A0A1V8ZXK4</accession>
<dbReference type="PROSITE" id="PS00107">
    <property type="entry name" value="PROTEIN_KINASE_ATP"/>
    <property type="match status" value="1"/>
</dbReference>
<feature type="transmembrane region" description="Helical" evidence="9">
    <location>
        <begin position="329"/>
        <end position="350"/>
    </location>
</feature>
<dbReference type="RefSeq" id="WP_081195218.1">
    <property type="nucleotide sequence ID" value="NZ_MWIH01000009.1"/>
</dbReference>
<dbReference type="PROSITE" id="PS50011">
    <property type="entry name" value="PROTEIN_KINASE_DOM"/>
    <property type="match status" value="1"/>
</dbReference>
<keyword evidence="9" id="KW-1133">Transmembrane helix</keyword>
<sequence length="526" mass="54101">MTNAGEGTVLAGRYRLRREVGSGAMGTVWQAVDERLGRQVAVKRLLLPPGSDATGAAQARERARREGRIAARLHHPHAVTVHDVVEHDGLPVLVMEYFPSRSLADLLATEGPLAPPAAATLGAQVASALAAAHDAGIVHRDVKPANVLIGADGTAKLVDFGIAHAGGDVTVTQTGVVAGTPAYLAPEVARGGPPTPTSDVFSLGSLLFALVEGTPPFGSEHPTAEENALGVLYRVAAGTVPRARRAGPLAPVLSRVLVADPAGRPGAATVRDALRAVARGQAPSLEPAPEELTQPLPAVGAGAPLGGTRLDLAAAPGPEGRPRRSRRGVLLAAGGGLAVVATAAVAVALVSDGDTRRADAVPPPTPARSSSAALGAAELTGVVEDYYGHLPGDTGAAYALLGPALRAQGERGFADDWGGVRSVNVISPARVTGQDTVHVGIRLTRRSGATVTRFHQHGVGRHDGEVVIVSDTVLHTETQEPPPENGKKEKKEKKDKGPDKGGEKGKEKDKEKDKDKGRGERGRSDD</sequence>
<keyword evidence="12" id="KW-1185">Reference proteome</keyword>
<evidence type="ECO:0000259" key="10">
    <source>
        <dbReference type="PROSITE" id="PS50011"/>
    </source>
</evidence>
<dbReference type="STRING" id="1962155.B1813_22250"/>
<evidence type="ECO:0000256" key="6">
    <source>
        <dbReference type="ARBA" id="ARBA00022840"/>
    </source>
</evidence>
<dbReference type="Gene3D" id="1.10.510.10">
    <property type="entry name" value="Transferase(Phosphotransferase) domain 1"/>
    <property type="match status" value="1"/>
</dbReference>